<dbReference type="NCBIfam" id="NF033484">
    <property type="entry name" value="Stp1_PP2C_phos"/>
    <property type="match status" value="1"/>
</dbReference>
<dbReference type="SMART" id="SM00332">
    <property type="entry name" value="PP2Cc"/>
    <property type="match status" value="1"/>
</dbReference>
<evidence type="ECO:0000259" key="1">
    <source>
        <dbReference type="PROSITE" id="PS51746"/>
    </source>
</evidence>
<dbReference type="SUPFAM" id="SSF81606">
    <property type="entry name" value="PP2C-like"/>
    <property type="match status" value="1"/>
</dbReference>
<sequence>MKSFGITDIGKKRKVNQDYLFFSDEPVGCFPNLYIVADGMGGHKAGDKASSYSVTRFVELAKKAEKELPFLSMEKILQQVNAEVFEMSRREEEYAGMGTTFVAATVVDHVVYVMNVGDSRLYYYDGTLRQVTMDHSLVEELVRAGELDRAESRNHPQKNIITKAVGVSDTVSPDFFMLDIADGQKILLCSDGLSNMVDDDKLEEIMAEQGEMNELARECVDEALFYGGLDNIAVVIAQCGNGR</sequence>
<dbReference type="AlphaFoldDB" id="A0A9D2J8V5"/>
<dbReference type="CDD" id="cd00143">
    <property type="entry name" value="PP2Cc"/>
    <property type="match status" value="1"/>
</dbReference>
<dbReference type="SMART" id="SM00331">
    <property type="entry name" value="PP2C_SIG"/>
    <property type="match status" value="1"/>
</dbReference>
<reference evidence="2" key="1">
    <citation type="journal article" date="2021" name="PeerJ">
        <title>Extensive microbial diversity within the chicken gut microbiome revealed by metagenomics and culture.</title>
        <authorList>
            <person name="Gilroy R."/>
            <person name="Ravi A."/>
            <person name="Getino M."/>
            <person name="Pursley I."/>
            <person name="Horton D.L."/>
            <person name="Alikhan N.F."/>
            <person name="Baker D."/>
            <person name="Gharbi K."/>
            <person name="Hall N."/>
            <person name="Watson M."/>
            <person name="Adriaenssens E.M."/>
            <person name="Foster-Nyarko E."/>
            <person name="Jarju S."/>
            <person name="Secka A."/>
            <person name="Antonio M."/>
            <person name="Oren A."/>
            <person name="Chaudhuri R.R."/>
            <person name="La Ragione R."/>
            <person name="Hildebrand F."/>
            <person name="Pallen M.J."/>
        </authorList>
    </citation>
    <scope>NUCLEOTIDE SEQUENCE</scope>
    <source>
        <strain evidence="2">CHK179-28034</strain>
    </source>
</reference>
<dbReference type="Pfam" id="PF13672">
    <property type="entry name" value="PP2C_2"/>
    <property type="match status" value="1"/>
</dbReference>
<dbReference type="InterPro" id="IPR001932">
    <property type="entry name" value="PPM-type_phosphatase-like_dom"/>
</dbReference>
<reference evidence="2" key="2">
    <citation type="submission" date="2021-04" db="EMBL/GenBank/DDBJ databases">
        <authorList>
            <person name="Gilroy R."/>
        </authorList>
    </citation>
    <scope>NUCLEOTIDE SEQUENCE</scope>
    <source>
        <strain evidence="2">CHK179-28034</strain>
    </source>
</reference>
<comment type="caution">
    <text evidence="2">The sequence shown here is derived from an EMBL/GenBank/DDBJ whole genome shotgun (WGS) entry which is preliminary data.</text>
</comment>
<dbReference type="GO" id="GO:0004722">
    <property type="term" value="F:protein serine/threonine phosphatase activity"/>
    <property type="evidence" value="ECO:0007669"/>
    <property type="project" value="InterPro"/>
</dbReference>
<dbReference type="PANTHER" id="PTHR13832:SF827">
    <property type="entry name" value="PROTEIN PHOSPHATASE 1L"/>
    <property type="match status" value="1"/>
</dbReference>
<dbReference type="Proteomes" id="UP000824049">
    <property type="component" value="Unassembled WGS sequence"/>
</dbReference>
<name>A0A9D2J8V5_9FIRM</name>
<feature type="domain" description="PPM-type phosphatase" evidence="1">
    <location>
        <begin position="3"/>
        <end position="239"/>
    </location>
</feature>
<dbReference type="Gene3D" id="3.60.40.10">
    <property type="entry name" value="PPM-type phosphatase domain"/>
    <property type="match status" value="1"/>
</dbReference>
<dbReference type="PROSITE" id="PS51746">
    <property type="entry name" value="PPM_2"/>
    <property type="match status" value="1"/>
</dbReference>
<dbReference type="PANTHER" id="PTHR13832">
    <property type="entry name" value="PROTEIN PHOSPHATASE 2C"/>
    <property type="match status" value="1"/>
</dbReference>
<dbReference type="InterPro" id="IPR015655">
    <property type="entry name" value="PP2C"/>
</dbReference>
<evidence type="ECO:0000313" key="3">
    <source>
        <dbReference type="Proteomes" id="UP000824049"/>
    </source>
</evidence>
<protein>
    <submittedName>
        <fullName evidence="2">Stp1/IreP family PP2C-type Ser/Thr phosphatase</fullName>
    </submittedName>
</protein>
<organism evidence="2 3">
    <name type="scientific">Candidatus Anaerobutyricum stercoris</name>
    <dbReference type="NCBI Taxonomy" id="2838457"/>
    <lineage>
        <taxon>Bacteria</taxon>
        <taxon>Bacillati</taxon>
        <taxon>Bacillota</taxon>
        <taxon>Clostridia</taxon>
        <taxon>Lachnospirales</taxon>
        <taxon>Lachnospiraceae</taxon>
        <taxon>Anaerobutyricum</taxon>
    </lineage>
</organism>
<dbReference type="EMBL" id="DXBR01000124">
    <property type="protein sequence ID" value="HIZ40881.1"/>
    <property type="molecule type" value="Genomic_DNA"/>
</dbReference>
<gene>
    <name evidence="2" type="ORF">H9968_13365</name>
</gene>
<proteinExistence type="predicted"/>
<accession>A0A9D2J8V5</accession>
<evidence type="ECO:0000313" key="2">
    <source>
        <dbReference type="EMBL" id="HIZ40881.1"/>
    </source>
</evidence>
<dbReference type="InterPro" id="IPR036457">
    <property type="entry name" value="PPM-type-like_dom_sf"/>
</dbReference>